<dbReference type="SMART" id="SM00697">
    <property type="entry name" value="DM8"/>
    <property type="match status" value="1"/>
</dbReference>
<sequence length="273" mass="31281">MLDGVAHVKQGGEYRVMPYKKPKKPLCQYFEDDDYVYPKLAEVSDFPLDIKANCPLKKGTYKINGYSLDLEKVPKVIAPSRDYAAELIGYKNDVMVCQIRMYGSIALQIPAGQSNSYFDVQLDHVEQIYADKKYTDWSGVKIKKINKTRSMFGEVVFYQALGNEIMIQGNGYMKQGGEYKQMPYRVPKTPLCQFFDDDVYVYPKLAEKSDFPSNVKANCPLKEGTYKIDGFFLDLDKLPKVIAPSGDYASELTWYKDDVLIFHFRLYGTIVNV</sequence>
<dbReference type="Pfam" id="PF06477">
    <property type="entry name" value="DUF1091"/>
    <property type="match status" value="2"/>
</dbReference>
<dbReference type="OrthoDB" id="7925769at2759"/>
<dbReference type="InterPro" id="IPR010512">
    <property type="entry name" value="DUF1091"/>
</dbReference>
<name>A0A9N9S6C3_9DIPT</name>
<accession>A0A9N9S6C3</accession>
<dbReference type="PANTHER" id="PTHR21112:SF13">
    <property type="entry name" value="CHEMOSENSORY PROTEIN A 7A"/>
    <property type="match status" value="1"/>
</dbReference>
<proteinExistence type="predicted"/>
<dbReference type="AlphaFoldDB" id="A0A9N9S6C3"/>
<protein>
    <submittedName>
        <fullName evidence="1">Uncharacterized protein</fullName>
    </submittedName>
</protein>
<dbReference type="PANTHER" id="PTHR21112">
    <property type="entry name" value="CHEMOSENSORY PROTEIN A 29A-RELATED"/>
    <property type="match status" value="1"/>
</dbReference>
<reference evidence="1" key="2">
    <citation type="submission" date="2022-10" db="EMBL/GenBank/DDBJ databases">
        <authorList>
            <consortium name="ENA_rothamsted_submissions"/>
            <consortium name="culmorum"/>
            <person name="King R."/>
        </authorList>
    </citation>
    <scope>NUCLEOTIDE SEQUENCE</scope>
</reference>
<organism evidence="1 2">
    <name type="scientific">Chironomus riparius</name>
    <dbReference type="NCBI Taxonomy" id="315576"/>
    <lineage>
        <taxon>Eukaryota</taxon>
        <taxon>Metazoa</taxon>
        <taxon>Ecdysozoa</taxon>
        <taxon>Arthropoda</taxon>
        <taxon>Hexapoda</taxon>
        <taxon>Insecta</taxon>
        <taxon>Pterygota</taxon>
        <taxon>Neoptera</taxon>
        <taxon>Endopterygota</taxon>
        <taxon>Diptera</taxon>
        <taxon>Nematocera</taxon>
        <taxon>Chironomoidea</taxon>
        <taxon>Chironomidae</taxon>
        <taxon>Chironominae</taxon>
        <taxon>Chironomus</taxon>
    </lineage>
</organism>
<reference evidence="1" key="1">
    <citation type="submission" date="2022-01" db="EMBL/GenBank/DDBJ databases">
        <authorList>
            <person name="King R."/>
        </authorList>
    </citation>
    <scope>NUCLEOTIDE SEQUENCE</scope>
</reference>
<evidence type="ECO:0000313" key="2">
    <source>
        <dbReference type="Proteomes" id="UP001153620"/>
    </source>
</evidence>
<evidence type="ECO:0000313" key="1">
    <source>
        <dbReference type="EMBL" id="CAG9811741.1"/>
    </source>
</evidence>
<keyword evidence="2" id="KW-1185">Reference proteome</keyword>
<gene>
    <name evidence="1" type="ORF">CHIRRI_LOCUS14548</name>
</gene>
<dbReference type="Proteomes" id="UP001153620">
    <property type="component" value="Chromosome 4"/>
</dbReference>
<dbReference type="EMBL" id="OU895880">
    <property type="protein sequence ID" value="CAG9811741.1"/>
    <property type="molecule type" value="Genomic_DNA"/>
</dbReference>